<evidence type="ECO:0000313" key="3">
    <source>
        <dbReference type="Proteomes" id="UP000054783"/>
    </source>
</evidence>
<evidence type="ECO:0000313" key="2">
    <source>
        <dbReference type="EMBL" id="KRY19581.1"/>
    </source>
</evidence>
<dbReference type="EMBL" id="JYDQ01000034">
    <property type="protein sequence ID" value="KRY19581.1"/>
    <property type="molecule type" value="Genomic_DNA"/>
</dbReference>
<proteinExistence type="predicted"/>
<accession>A0A0V1A455</accession>
<evidence type="ECO:0000256" key="1">
    <source>
        <dbReference type="SAM" id="MobiDB-lite"/>
    </source>
</evidence>
<dbReference type="Proteomes" id="UP000054783">
    <property type="component" value="Unassembled WGS sequence"/>
</dbReference>
<comment type="caution">
    <text evidence="2">The sequence shown here is derived from an EMBL/GenBank/DDBJ whole genome shotgun (WGS) entry which is preliminary data.</text>
</comment>
<sequence length="126" mass="14108">MFVKLPSGRGEHDQMENRERSTVNLRSLLADKKADRRQTAEAVPESRSRSGVVGQGSLDHHVGRGGKFPILTNGSGISIAPMIDRSVRRLCSRRMFRRTGRLRVNFTSTQTVQRQGRRCGSATMQL</sequence>
<dbReference type="OrthoDB" id="5920680at2759"/>
<feature type="compositionally biased region" description="Basic and acidic residues" evidence="1">
    <location>
        <begin position="9"/>
        <end position="21"/>
    </location>
</feature>
<name>A0A0V1A455_9BILA</name>
<feature type="region of interest" description="Disordered" evidence="1">
    <location>
        <begin position="1"/>
        <end position="71"/>
    </location>
</feature>
<dbReference type="AlphaFoldDB" id="A0A0V1A455"/>
<feature type="compositionally biased region" description="Basic and acidic residues" evidence="1">
    <location>
        <begin position="29"/>
        <end position="48"/>
    </location>
</feature>
<gene>
    <name evidence="2" type="ORF">T12_5430</name>
</gene>
<protein>
    <submittedName>
        <fullName evidence="2">Uncharacterized protein</fullName>
    </submittedName>
</protein>
<reference evidence="2 3" key="1">
    <citation type="submission" date="2015-01" db="EMBL/GenBank/DDBJ databases">
        <title>Evolution of Trichinella species and genotypes.</title>
        <authorList>
            <person name="Korhonen P.K."/>
            <person name="Edoardo P."/>
            <person name="Giuseppe L.R."/>
            <person name="Gasser R.B."/>
        </authorList>
    </citation>
    <scope>NUCLEOTIDE SEQUENCE [LARGE SCALE GENOMIC DNA]</scope>
    <source>
        <strain evidence="2">ISS2496</strain>
    </source>
</reference>
<organism evidence="2 3">
    <name type="scientific">Trichinella patagoniensis</name>
    <dbReference type="NCBI Taxonomy" id="990121"/>
    <lineage>
        <taxon>Eukaryota</taxon>
        <taxon>Metazoa</taxon>
        <taxon>Ecdysozoa</taxon>
        <taxon>Nematoda</taxon>
        <taxon>Enoplea</taxon>
        <taxon>Dorylaimia</taxon>
        <taxon>Trichinellida</taxon>
        <taxon>Trichinellidae</taxon>
        <taxon>Trichinella</taxon>
    </lineage>
</organism>
<keyword evidence="3" id="KW-1185">Reference proteome</keyword>